<keyword evidence="1" id="KW-1015">Disulfide bond</keyword>
<feature type="domain" description="Glutaredoxin" evidence="3">
    <location>
        <begin position="12"/>
        <end position="77"/>
    </location>
</feature>
<reference evidence="4" key="1">
    <citation type="journal article" date="2020" name="Nature">
        <title>Giant virus diversity and host interactions through global metagenomics.</title>
        <authorList>
            <person name="Schulz F."/>
            <person name="Roux S."/>
            <person name="Paez-Espino D."/>
            <person name="Jungbluth S."/>
            <person name="Walsh D.A."/>
            <person name="Denef V.J."/>
            <person name="McMahon K.D."/>
            <person name="Konstantinidis K.T."/>
            <person name="Eloe-Fadrosh E.A."/>
            <person name="Kyrpides N.C."/>
            <person name="Woyke T."/>
        </authorList>
    </citation>
    <scope>NUCLEOTIDE SEQUENCE</scope>
    <source>
        <strain evidence="4">GVMAG-M-3300023174-134</strain>
    </source>
</reference>
<dbReference type="PROSITE" id="PS00195">
    <property type="entry name" value="GLUTAREDOXIN_1"/>
    <property type="match status" value="1"/>
</dbReference>
<dbReference type="CDD" id="cd02066">
    <property type="entry name" value="GRX_family"/>
    <property type="match status" value="1"/>
</dbReference>
<evidence type="ECO:0000256" key="2">
    <source>
        <dbReference type="ARBA" id="ARBA00023284"/>
    </source>
</evidence>
<evidence type="ECO:0000256" key="1">
    <source>
        <dbReference type="ARBA" id="ARBA00023157"/>
    </source>
</evidence>
<evidence type="ECO:0000313" key="4">
    <source>
        <dbReference type="EMBL" id="QHT13864.1"/>
    </source>
</evidence>
<dbReference type="InterPro" id="IPR014025">
    <property type="entry name" value="Glutaredoxin_subgr"/>
</dbReference>
<dbReference type="EMBL" id="MN739577">
    <property type="protein sequence ID" value="QHT13864.1"/>
    <property type="molecule type" value="Genomic_DNA"/>
</dbReference>
<dbReference type="InterPro" id="IPR036249">
    <property type="entry name" value="Thioredoxin-like_sf"/>
</dbReference>
<dbReference type="Gene3D" id="3.40.30.10">
    <property type="entry name" value="Glutaredoxin"/>
    <property type="match status" value="1"/>
</dbReference>
<dbReference type="Pfam" id="PF00462">
    <property type="entry name" value="Glutaredoxin"/>
    <property type="match status" value="1"/>
</dbReference>
<accession>A0A6C0DCG9</accession>
<dbReference type="AlphaFoldDB" id="A0A6C0DCG9"/>
<organism evidence="4">
    <name type="scientific">viral metagenome</name>
    <dbReference type="NCBI Taxonomy" id="1070528"/>
    <lineage>
        <taxon>unclassified sequences</taxon>
        <taxon>metagenomes</taxon>
        <taxon>organismal metagenomes</taxon>
    </lineage>
</organism>
<dbReference type="PRINTS" id="PR00160">
    <property type="entry name" value="GLUTAREDOXIN"/>
</dbReference>
<protein>
    <recommendedName>
        <fullName evidence="3">Glutaredoxin domain-containing protein</fullName>
    </recommendedName>
</protein>
<sequence>MEFEKPSEVGYTIYSKSRCPFCTKAKVLLEEEPYTIIDCDMYLVDDTTKQQFLLFIENIIGKEYRTFPMIFKDGEFIGGFTETKVYYDKERAFNTI</sequence>
<evidence type="ECO:0000259" key="3">
    <source>
        <dbReference type="Pfam" id="PF00462"/>
    </source>
</evidence>
<name>A0A6C0DCG9_9ZZZZ</name>
<dbReference type="InterPro" id="IPR011767">
    <property type="entry name" value="GLR_AS"/>
</dbReference>
<keyword evidence="2" id="KW-0676">Redox-active center</keyword>
<dbReference type="SUPFAM" id="SSF52833">
    <property type="entry name" value="Thioredoxin-like"/>
    <property type="match status" value="1"/>
</dbReference>
<proteinExistence type="predicted"/>
<dbReference type="PROSITE" id="PS51354">
    <property type="entry name" value="GLUTAREDOXIN_2"/>
    <property type="match status" value="1"/>
</dbReference>
<dbReference type="InterPro" id="IPR002109">
    <property type="entry name" value="Glutaredoxin"/>
</dbReference>